<dbReference type="EMBL" id="JAUSUY010000025">
    <property type="protein sequence ID" value="MDT3428684.1"/>
    <property type="molecule type" value="Genomic_DNA"/>
</dbReference>
<evidence type="ECO:0000313" key="6">
    <source>
        <dbReference type="Proteomes" id="UP001248709"/>
    </source>
</evidence>
<dbReference type="Pfam" id="PF00561">
    <property type="entry name" value="Abhydrolase_1"/>
    <property type="match status" value="1"/>
</dbReference>
<proteinExistence type="predicted"/>
<gene>
    <name evidence="5" type="ORF">J2Z22_004277</name>
</gene>
<dbReference type="InterPro" id="IPR029058">
    <property type="entry name" value="AB_hydrolase_fold"/>
</dbReference>
<evidence type="ECO:0000256" key="1">
    <source>
        <dbReference type="ARBA" id="ARBA00022801"/>
    </source>
</evidence>
<dbReference type="InterPro" id="IPR016986">
    <property type="entry name" value="UCP031982_abhydr"/>
</dbReference>
<keyword evidence="6" id="KW-1185">Reference proteome</keyword>
<dbReference type="GO" id="GO:0016787">
    <property type="term" value="F:hydrolase activity"/>
    <property type="evidence" value="ECO:0007669"/>
    <property type="project" value="UniProtKB-KW"/>
</dbReference>
<comment type="caution">
    <text evidence="5">The sequence shown here is derived from an EMBL/GenBank/DDBJ whole genome shotgun (WGS) entry which is preliminary data.</text>
</comment>
<organism evidence="5 6">
    <name type="scientific">Paenibacillus forsythiae</name>
    <dbReference type="NCBI Taxonomy" id="365616"/>
    <lineage>
        <taxon>Bacteria</taxon>
        <taxon>Bacillati</taxon>
        <taxon>Bacillota</taxon>
        <taxon>Bacilli</taxon>
        <taxon>Bacillales</taxon>
        <taxon>Paenibacillaceae</taxon>
        <taxon>Paenibacillus</taxon>
    </lineage>
</organism>
<keyword evidence="3" id="KW-0443">Lipid metabolism</keyword>
<accession>A0ABU3HCZ2</accession>
<feature type="domain" description="AB hydrolase-1" evidence="4">
    <location>
        <begin position="62"/>
        <end position="161"/>
    </location>
</feature>
<evidence type="ECO:0000313" key="5">
    <source>
        <dbReference type="EMBL" id="MDT3428684.1"/>
    </source>
</evidence>
<dbReference type="RefSeq" id="WP_025702910.1">
    <property type="nucleotide sequence ID" value="NZ_JAUSUY010000025.1"/>
</dbReference>
<reference evidence="5 6" key="1">
    <citation type="submission" date="2023-07" db="EMBL/GenBank/DDBJ databases">
        <title>Genomic Encyclopedia of Type Strains, Phase IV (KMG-IV): sequencing the most valuable type-strain genomes for metagenomic binning, comparative biology and taxonomic classification.</title>
        <authorList>
            <person name="Goeker M."/>
        </authorList>
    </citation>
    <scope>NUCLEOTIDE SEQUENCE [LARGE SCALE GENOMIC DNA]</scope>
    <source>
        <strain evidence="5 6">T98</strain>
    </source>
</reference>
<dbReference type="Proteomes" id="UP001248709">
    <property type="component" value="Unassembled WGS sequence"/>
</dbReference>
<keyword evidence="1 5" id="KW-0378">Hydrolase</keyword>
<dbReference type="InterPro" id="IPR000073">
    <property type="entry name" value="AB_hydrolase_1"/>
</dbReference>
<protein>
    <submittedName>
        <fullName evidence="5">Dienelactone hydrolase</fullName>
    </submittedName>
</protein>
<name>A0ABU3HCZ2_9BACL</name>
<evidence type="ECO:0000259" key="4">
    <source>
        <dbReference type="Pfam" id="PF00561"/>
    </source>
</evidence>
<keyword evidence="2" id="KW-0442">Lipid degradation</keyword>
<dbReference type="SUPFAM" id="SSF53474">
    <property type="entry name" value="alpha/beta-Hydrolases"/>
    <property type="match status" value="1"/>
</dbReference>
<sequence>MKGNNRQGYAGYSEVQLSDASLGITFPITVMYPTDRPEQEERLGPYLLELARDADPLEGKFPLVLISHGTGGSPLVYRTLARHLARNGFIVGMPEHPYNNRNDNSLEGTVQNLAYRPRHLRMAIDWFFEDERISRKIMPNAVSVIGHSLGGYTALAAAGGIPASFPQESSDGQSRTIEVVPDPRIKSLVLLAPASVWFRADGALRAVNLPILMLDAEKDPYTPSFHAQVIIGGVADPNKIRYRTVENAGHFSFLSPFPKSMINPSFLPSQDPPGFDREQFHEWLNAEVQHFLCSHQSSVRQRGEPYHK</sequence>
<dbReference type="PANTHER" id="PTHR10272:SF0">
    <property type="entry name" value="PLATELET-ACTIVATING FACTOR ACETYLHYDROLASE"/>
    <property type="match status" value="1"/>
</dbReference>
<evidence type="ECO:0000256" key="3">
    <source>
        <dbReference type="ARBA" id="ARBA00023098"/>
    </source>
</evidence>
<dbReference type="PIRSF" id="PIRSF031982">
    <property type="entry name" value="UCP031982_abhydr"/>
    <property type="match status" value="1"/>
</dbReference>
<evidence type="ECO:0000256" key="2">
    <source>
        <dbReference type="ARBA" id="ARBA00022963"/>
    </source>
</evidence>
<dbReference type="PANTHER" id="PTHR10272">
    <property type="entry name" value="PLATELET-ACTIVATING FACTOR ACETYLHYDROLASE"/>
    <property type="match status" value="1"/>
</dbReference>
<dbReference type="Gene3D" id="3.40.50.1820">
    <property type="entry name" value="alpha/beta hydrolase"/>
    <property type="match status" value="1"/>
</dbReference>